<dbReference type="InterPro" id="IPR041633">
    <property type="entry name" value="Polbeta"/>
</dbReference>
<reference evidence="2" key="1">
    <citation type="submission" date="2021-02" db="EMBL/GenBank/DDBJ databases">
        <title>Strain Y2R2, a novel species of the genus Halomonas.</title>
        <authorList>
            <person name="Huang H."/>
        </authorList>
    </citation>
    <scope>NUCLEOTIDE SEQUENCE</scope>
    <source>
        <strain evidence="2">Y2R2</strain>
    </source>
</reference>
<keyword evidence="3" id="KW-1185">Reference proteome</keyword>
<dbReference type="KEGG" id="hbh:E4T21_15270"/>
<dbReference type="PANTHER" id="PTHR43852:SF3">
    <property type="entry name" value="NUCLEOTIDYLTRANSFERASE"/>
    <property type="match status" value="1"/>
</dbReference>
<evidence type="ECO:0000259" key="1">
    <source>
        <dbReference type="Pfam" id="PF18765"/>
    </source>
</evidence>
<name>A0A856QS63_9GAMM</name>
<dbReference type="PANTHER" id="PTHR43852">
    <property type="entry name" value="NUCLEOTIDYLTRANSFERASE"/>
    <property type="match status" value="1"/>
</dbReference>
<dbReference type="InterPro" id="IPR043519">
    <property type="entry name" value="NT_sf"/>
</dbReference>
<evidence type="ECO:0000313" key="3">
    <source>
        <dbReference type="Proteomes" id="UP000324285"/>
    </source>
</evidence>
<dbReference type="AlphaFoldDB" id="A0A856QS63"/>
<dbReference type="EMBL" id="CP038437">
    <property type="protein sequence ID" value="QEM82753.2"/>
    <property type="molecule type" value="Genomic_DNA"/>
</dbReference>
<accession>A0A856QS63</accession>
<dbReference type="CDD" id="cd05403">
    <property type="entry name" value="NT_KNTase_like"/>
    <property type="match status" value="1"/>
</dbReference>
<dbReference type="InterPro" id="IPR052930">
    <property type="entry name" value="TA_antitoxin_MntA"/>
</dbReference>
<feature type="domain" description="Polymerase beta nucleotidyltransferase" evidence="1">
    <location>
        <begin position="22"/>
        <end position="117"/>
    </location>
</feature>
<dbReference type="Pfam" id="PF18765">
    <property type="entry name" value="Polbeta"/>
    <property type="match status" value="1"/>
</dbReference>
<protein>
    <submittedName>
        <fullName evidence="2">Nucleotidyltransferase domain-containing protein</fullName>
    </submittedName>
</protein>
<dbReference type="NCBIfam" id="NF047752">
    <property type="entry name" value="MntA_antitoxin"/>
    <property type="match status" value="1"/>
</dbReference>
<gene>
    <name evidence="2" type="ORF">E4T21_15270</name>
</gene>
<dbReference type="Proteomes" id="UP000324285">
    <property type="component" value="Chromosome"/>
</dbReference>
<dbReference type="SUPFAM" id="SSF81301">
    <property type="entry name" value="Nucleotidyltransferase"/>
    <property type="match status" value="1"/>
</dbReference>
<proteinExistence type="predicted"/>
<sequence length="142" mass="16129">MPYNQVSLVKEVGVSDQPLAALKRVLAKEPQLDFAVLIGSQATNQARPGSDWDIAVQWHSSPPVLAQLARQETLRRHLATAIEVDDTQLDLIDLQRANLAMRAAVAEEGIPLKGEDELPWMRFLTRTWRDLEHWYLEQEYAS</sequence>
<dbReference type="GO" id="GO:0016740">
    <property type="term" value="F:transferase activity"/>
    <property type="evidence" value="ECO:0007669"/>
    <property type="project" value="UniProtKB-KW"/>
</dbReference>
<evidence type="ECO:0000313" key="2">
    <source>
        <dbReference type="EMBL" id="QEM82753.2"/>
    </source>
</evidence>
<dbReference type="Gene3D" id="3.30.460.10">
    <property type="entry name" value="Beta Polymerase, domain 2"/>
    <property type="match status" value="1"/>
</dbReference>
<organism evidence="2 3">
    <name type="scientific">Halomonas binhaiensis</name>
    <dbReference type="NCBI Taxonomy" id="2562282"/>
    <lineage>
        <taxon>Bacteria</taxon>
        <taxon>Pseudomonadati</taxon>
        <taxon>Pseudomonadota</taxon>
        <taxon>Gammaproteobacteria</taxon>
        <taxon>Oceanospirillales</taxon>
        <taxon>Halomonadaceae</taxon>
        <taxon>Halomonas</taxon>
    </lineage>
</organism>